<dbReference type="GO" id="GO:0005737">
    <property type="term" value="C:cytoplasm"/>
    <property type="evidence" value="ECO:0007669"/>
    <property type="project" value="TreeGrafter"/>
</dbReference>
<reference evidence="24" key="1">
    <citation type="submission" date="2009-09" db="EMBL/GenBank/DDBJ databases">
        <title>The complete genome of Nakamurella multipartita DSM 44233.</title>
        <authorList>
            <consortium name="US DOE Joint Genome Institute (JGI-PGF)"/>
            <person name="Lucas S."/>
            <person name="Copeland A."/>
            <person name="Lapidus A."/>
            <person name="Glavina del Rio T."/>
            <person name="Dalin E."/>
            <person name="Tice H."/>
            <person name="Bruce D."/>
            <person name="Goodwin L."/>
            <person name="Pitluck S."/>
            <person name="Kyrpides N."/>
            <person name="Mavromatis K."/>
            <person name="Ivanova N."/>
            <person name="Ovchinnikova G."/>
            <person name="Sims D."/>
            <person name="Meincke L."/>
            <person name="Brettin T."/>
            <person name="Detter J.C."/>
            <person name="Han C."/>
            <person name="Larimer F."/>
            <person name="Land M."/>
            <person name="Hauser L."/>
            <person name="Markowitz V."/>
            <person name="Cheng J.-F."/>
            <person name="Hugenholtz P."/>
            <person name="Woyke T."/>
            <person name="Wu D."/>
            <person name="Klenk H.-P."/>
            <person name="Eisen J.A."/>
        </authorList>
    </citation>
    <scope>NUCLEOTIDE SEQUENCE [LARGE SCALE GENOMIC DNA]</scope>
    <source>
        <strain evidence="24">ATCC 700099 / DSM 44233 / CIP 104796 / JCM 9543 / NBRC 105858 / Y-104</strain>
    </source>
</reference>
<organism evidence="23 24">
    <name type="scientific">Nakamurella multipartita (strain ATCC 700099 / DSM 44233 / CIP 104796 / JCM 9543 / NBRC 105858 / Y-104)</name>
    <name type="common">Microsphaera multipartita</name>
    <dbReference type="NCBI Taxonomy" id="479431"/>
    <lineage>
        <taxon>Bacteria</taxon>
        <taxon>Bacillati</taxon>
        <taxon>Actinomycetota</taxon>
        <taxon>Actinomycetes</taxon>
        <taxon>Nakamurellales</taxon>
        <taxon>Nakamurellaceae</taxon>
        <taxon>Nakamurella</taxon>
    </lineage>
</organism>
<comment type="similarity">
    <text evidence="10">Belongs to the peroxiredoxin family. BCP/PrxQ subfamily.</text>
</comment>
<dbReference type="STRING" id="479431.Namu_2056"/>
<dbReference type="GO" id="GO:0008379">
    <property type="term" value="F:thioredoxin peroxidase activity"/>
    <property type="evidence" value="ECO:0007669"/>
    <property type="project" value="TreeGrafter"/>
</dbReference>
<dbReference type="InterPro" id="IPR024706">
    <property type="entry name" value="Peroxiredoxin_AhpC-typ"/>
</dbReference>
<feature type="active site" description="Cysteine sulfenic acid (-SOH) intermediate; for peroxidase activity" evidence="21">
    <location>
        <position position="49"/>
    </location>
</feature>
<dbReference type="PANTHER" id="PTHR42801">
    <property type="entry name" value="THIOREDOXIN-DEPENDENT PEROXIDE REDUCTASE"/>
    <property type="match status" value="1"/>
</dbReference>
<reference evidence="23 24" key="2">
    <citation type="journal article" date="2010" name="Stand. Genomic Sci.">
        <title>Complete genome sequence of Nakamurella multipartita type strain (Y-104).</title>
        <authorList>
            <person name="Tice H."/>
            <person name="Mayilraj S."/>
            <person name="Sims D."/>
            <person name="Lapidus A."/>
            <person name="Nolan M."/>
            <person name="Lucas S."/>
            <person name="Glavina Del Rio T."/>
            <person name="Copeland A."/>
            <person name="Cheng J.F."/>
            <person name="Meincke L."/>
            <person name="Bruce D."/>
            <person name="Goodwin L."/>
            <person name="Pitluck S."/>
            <person name="Ivanova N."/>
            <person name="Mavromatis K."/>
            <person name="Ovchinnikova G."/>
            <person name="Pati A."/>
            <person name="Chen A."/>
            <person name="Palaniappan K."/>
            <person name="Land M."/>
            <person name="Hauser L."/>
            <person name="Chang Y.J."/>
            <person name="Jeffries C.D."/>
            <person name="Detter J.C."/>
            <person name="Brettin T."/>
            <person name="Rohde M."/>
            <person name="Goker M."/>
            <person name="Bristow J."/>
            <person name="Eisen J.A."/>
            <person name="Markowitz V."/>
            <person name="Hugenholtz P."/>
            <person name="Kyrpides N.C."/>
            <person name="Klenk H.P."/>
            <person name="Chen F."/>
        </authorList>
    </citation>
    <scope>NUCLEOTIDE SEQUENCE [LARGE SCALE GENOMIC DNA]</scope>
    <source>
        <strain evidence="24">ATCC 700099 / DSM 44233 / CIP 104796 / JCM 9543 / NBRC 105858 / Y-104</strain>
    </source>
</reference>
<dbReference type="InterPro" id="IPR000866">
    <property type="entry name" value="AhpC/TSA"/>
</dbReference>
<dbReference type="EC" id="1.11.1.29" evidence="17"/>
<keyword evidence="24" id="KW-1185">Reference proteome</keyword>
<comment type="catalytic activity">
    <reaction evidence="13">
        <text>[mycoredoxin]-L-dithiol + a hydroperoxide = [mycoredoxin]-L-disulfide + an alcohol + H2O</text>
        <dbReference type="Rhea" id="RHEA:62640"/>
        <dbReference type="Rhea" id="RHEA-COMP:16137"/>
        <dbReference type="Rhea" id="RHEA-COMP:16138"/>
        <dbReference type="ChEBI" id="CHEBI:15377"/>
        <dbReference type="ChEBI" id="CHEBI:29950"/>
        <dbReference type="ChEBI" id="CHEBI:30879"/>
        <dbReference type="ChEBI" id="CHEBI:35924"/>
        <dbReference type="ChEBI" id="CHEBI:50058"/>
        <dbReference type="EC" id="1.11.1.29"/>
    </reaction>
</comment>
<evidence type="ECO:0000256" key="5">
    <source>
        <dbReference type="ARBA" id="ARBA00022862"/>
    </source>
</evidence>
<evidence type="ECO:0000313" key="23">
    <source>
        <dbReference type="EMBL" id="ACV78436.1"/>
    </source>
</evidence>
<keyword evidence="6" id="KW-0560">Oxidoreductase</keyword>
<evidence type="ECO:0000256" key="20">
    <source>
        <dbReference type="ARBA" id="ARBA00083736"/>
    </source>
</evidence>
<gene>
    <name evidence="23" type="ordered locus">Namu_2056</name>
</gene>
<dbReference type="InterPro" id="IPR013766">
    <property type="entry name" value="Thioredoxin_domain"/>
</dbReference>
<comment type="subunit">
    <text evidence="16">Homodimer. Forms both dimers and octamers; a tightly-associated dimer and a ring-like octamer.</text>
</comment>
<evidence type="ECO:0000256" key="11">
    <source>
        <dbReference type="ARBA" id="ARBA00041373"/>
    </source>
</evidence>
<comment type="similarity">
    <text evidence="15">Belongs to the peroxiredoxin family. AhpE subfamily.</text>
</comment>
<feature type="domain" description="Thioredoxin" evidence="22">
    <location>
        <begin position="6"/>
        <end position="157"/>
    </location>
</feature>
<comment type="function">
    <text evidence="14">Thiol-specific peroxidase that catalyzes the reduction of hydrogen peroxide and organic hydroperoxides to water and alcohols, respectively. Plays a role in cell protection against oxidative stress by detoxifying peroxides. May represent an important antioxidant defense against cytotoxic peroxides, especially peroxynitrite, which can be formed by activated macrophages during infection.</text>
</comment>
<dbReference type="eggNOG" id="COG1225">
    <property type="taxonomic scope" value="Bacteria"/>
</dbReference>
<keyword evidence="5" id="KW-0049">Antioxidant</keyword>
<dbReference type="SUPFAM" id="SSF52833">
    <property type="entry name" value="Thioredoxin-like"/>
    <property type="match status" value="1"/>
</dbReference>
<evidence type="ECO:0000256" key="14">
    <source>
        <dbReference type="ARBA" id="ARBA00056930"/>
    </source>
</evidence>
<evidence type="ECO:0000256" key="16">
    <source>
        <dbReference type="ARBA" id="ARBA00065226"/>
    </source>
</evidence>
<dbReference type="HOGENOM" id="CLU_042529_14_2_11"/>
<evidence type="ECO:0000256" key="2">
    <source>
        <dbReference type="ARBA" id="ARBA00011245"/>
    </source>
</evidence>
<comment type="function">
    <text evidence="1">Thiol-specific peroxidase that catalyzes the reduction of hydrogen peroxide and organic hydroperoxides to water and alcohols, respectively. Plays a role in cell protection against oxidative stress by detoxifying peroxides and as sensor of hydrogen peroxide-mediated signaling events.</text>
</comment>
<proteinExistence type="inferred from homology"/>
<evidence type="ECO:0000256" key="7">
    <source>
        <dbReference type="ARBA" id="ARBA00023157"/>
    </source>
</evidence>
<evidence type="ECO:0000256" key="12">
    <source>
        <dbReference type="ARBA" id="ARBA00049091"/>
    </source>
</evidence>
<dbReference type="CDD" id="cd03018">
    <property type="entry name" value="PRX_AhpE_like"/>
    <property type="match status" value="1"/>
</dbReference>
<dbReference type="AlphaFoldDB" id="C8XI67"/>
<dbReference type="FunFam" id="3.40.30.10:FF:000118">
    <property type="entry name" value="Peroxiredoxin AhpE"/>
    <property type="match status" value="1"/>
</dbReference>
<name>C8XI67_NAKMY</name>
<dbReference type="OrthoDB" id="9812811at2"/>
<dbReference type="PROSITE" id="PS51352">
    <property type="entry name" value="THIOREDOXIN_2"/>
    <property type="match status" value="1"/>
</dbReference>
<dbReference type="InterPro" id="IPR036249">
    <property type="entry name" value="Thioredoxin-like_sf"/>
</dbReference>
<evidence type="ECO:0000256" key="15">
    <source>
        <dbReference type="ARBA" id="ARBA00060973"/>
    </source>
</evidence>
<evidence type="ECO:0000256" key="9">
    <source>
        <dbReference type="ARBA" id="ARBA00032824"/>
    </source>
</evidence>
<evidence type="ECO:0000256" key="10">
    <source>
        <dbReference type="ARBA" id="ARBA00038489"/>
    </source>
</evidence>
<evidence type="ECO:0000313" key="24">
    <source>
        <dbReference type="Proteomes" id="UP000002218"/>
    </source>
</evidence>
<dbReference type="Gene3D" id="3.40.30.10">
    <property type="entry name" value="Glutaredoxin"/>
    <property type="match status" value="1"/>
</dbReference>
<dbReference type="Pfam" id="PF00578">
    <property type="entry name" value="AhpC-TSA"/>
    <property type="match status" value="1"/>
</dbReference>
<evidence type="ECO:0000256" key="3">
    <source>
        <dbReference type="ARBA" id="ARBA00013017"/>
    </source>
</evidence>
<keyword evidence="8" id="KW-0676">Redox-active center</keyword>
<sequence>MAGEGLSVGAVAPDFTLPDANKAPVALSSFRGRQPVLLVFYPFAFSSVCTGELCQLRDELAAFVDAGVQVLAISTDTSQSLKAWGTEQGFQFPLLSDFWPHGEVAKAYDVFFDKAGMALRGTFLVDVDGVIRFAEVNGPGQARDQVAWQRAVTALVLSRS</sequence>
<dbReference type="InterPro" id="IPR050924">
    <property type="entry name" value="Peroxiredoxin_BCP/PrxQ"/>
</dbReference>
<keyword evidence="4" id="KW-0575">Peroxidase</keyword>
<dbReference type="GO" id="GO:0034599">
    <property type="term" value="P:cellular response to oxidative stress"/>
    <property type="evidence" value="ECO:0007669"/>
    <property type="project" value="TreeGrafter"/>
</dbReference>
<dbReference type="PANTHER" id="PTHR42801:SF20">
    <property type="entry name" value="ALKYL HYDROPEROXIDE REDUCTASE E"/>
    <property type="match status" value="1"/>
</dbReference>
<accession>C8XI67</accession>
<evidence type="ECO:0000259" key="22">
    <source>
        <dbReference type="PROSITE" id="PS51352"/>
    </source>
</evidence>
<evidence type="ECO:0000256" key="21">
    <source>
        <dbReference type="PIRSR" id="PIRSR000239-1"/>
    </source>
</evidence>
<evidence type="ECO:0000256" key="19">
    <source>
        <dbReference type="ARBA" id="ARBA00082991"/>
    </source>
</evidence>
<evidence type="ECO:0000256" key="1">
    <source>
        <dbReference type="ARBA" id="ARBA00003330"/>
    </source>
</evidence>
<dbReference type="GO" id="GO:0045454">
    <property type="term" value="P:cell redox homeostasis"/>
    <property type="evidence" value="ECO:0007669"/>
    <property type="project" value="TreeGrafter"/>
</dbReference>
<evidence type="ECO:0000256" key="8">
    <source>
        <dbReference type="ARBA" id="ARBA00023284"/>
    </source>
</evidence>
<dbReference type="PIRSF" id="PIRSF000239">
    <property type="entry name" value="AHPC"/>
    <property type="match status" value="1"/>
</dbReference>
<comment type="subunit">
    <text evidence="2">Monomer.</text>
</comment>
<evidence type="ECO:0000256" key="4">
    <source>
        <dbReference type="ARBA" id="ARBA00022559"/>
    </source>
</evidence>
<protein>
    <recommendedName>
        <fullName evidence="18">Alkyl hydroperoxide reductase E</fullName>
        <ecNumber evidence="3">1.11.1.24</ecNumber>
        <ecNumber evidence="17">1.11.1.29</ecNumber>
    </recommendedName>
    <alternativeName>
        <fullName evidence="11">Bacterioferritin comigratory protein</fullName>
    </alternativeName>
    <alternativeName>
        <fullName evidence="19">Mycoredoxin-dependent peroxiredoxin</fullName>
    </alternativeName>
    <alternativeName>
        <fullName evidence="20">Peroxiredoxin AhpE</fullName>
    </alternativeName>
    <alternativeName>
        <fullName evidence="9">Thioredoxin peroxidase</fullName>
    </alternativeName>
</protein>
<dbReference type="RefSeq" id="WP_015747331.1">
    <property type="nucleotide sequence ID" value="NC_013235.1"/>
</dbReference>
<dbReference type="EMBL" id="CP001737">
    <property type="protein sequence ID" value="ACV78436.1"/>
    <property type="molecule type" value="Genomic_DNA"/>
</dbReference>
<dbReference type="InParanoid" id="C8XI67"/>
<evidence type="ECO:0000256" key="18">
    <source>
        <dbReference type="ARBA" id="ARBA00068979"/>
    </source>
</evidence>
<dbReference type="KEGG" id="nml:Namu_2056"/>
<evidence type="ECO:0000256" key="13">
    <source>
        <dbReference type="ARBA" id="ARBA00052774"/>
    </source>
</evidence>
<evidence type="ECO:0000256" key="17">
    <source>
        <dbReference type="ARBA" id="ARBA00067009"/>
    </source>
</evidence>
<dbReference type="Proteomes" id="UP000002218">
    <property type="component" value="Chromosome"/>
</dbReference>
<comment type="catalytic activity">
    <reaction evidence="12">
        <text>a hydroperoxide + [thioredoxin]-dithiol = an alcohol + [thioredoxin]-disulfide + H2O</text>
        <dbReference type="Rhea" id="RHEA:62620"/>
        <dbReference type="Rhea" id="RHEA-COMP:10698"/>
        <dbReference type="Rhea" id="RHEA-COMP:10700"/>
        <dbReference type="ChEBI" id="CHEBI:15377"/>
        <dbReference type="ChEBI" id="CHEBI:29950"/>
        <dbReference type="ChEBI" id="CHEBI:30879"/>
        <dbReference type="ChEBI" id="CHEBI:35924"/>
        <dbReference type="ChEBI" id="CHEBI:50058"/>
        <dbReference type="EC" id="1.11.1.24"/>
    </reaction>
</comment>
<keyword evidence="7" id="KW-1015">Disulfide bond</keyword>
<evidence type="ECO:0000256" key="6">
    <source>
        <dbReference type="ARBA" id="ARBA00023002"/>
    </source>
</evidence>
<dbReference type="EC" id="1.11.1.24" evidence="3"/>